<evidence type="ECO:0000313" key="9">
    <source>
        <dbReference type="EMBL" id="CAA2613740.1"/>
    </source>
</evidence>
<comment type="similarity">
    <text evidence="2">Belongs to the eukaryotic mitochondrial porin (TC 1.B.8.1) family.</text>
</comment>
<evidence type="ECO:0000256" key="5">
    <source>
        <dbReference type="ARBA" id="ARBA00022692"/>
    </source>
</evidence>
<keyword evidence="3" id="KW-0813">Transport</keyword>
<dbReference type="PROSITE" id="PS00558">
    <property type="entry name" value="EUKARYOTIC_PORIN"/>
    <property type="match status" value="1"/>
</dbReference>
<dbReference type="GO" id="GO:0008308">
    <property type="term" value="F:voltage-gated monoatomic anion channel activity"/>
    <property type="evidence" value="ECO:0007669"/>
    <property type="project" value="InterPro"/>
</dbReference>
<dbReference type="PANTHER" id="PTHR11743:SF23">
    <property type="entry name" value="MITOCHONDRIAL OUTER MEMBRANE PROTEIN PORIN 5-RELATED"/>
    <property type="match status" value="1"/>
</dbReference>
<evidence type="ECO:0000256" key="3">
    <source>
        <dbReference type="ARBA" id="ARBA00022448"/>
    </source>
</evidence>
<dbReference type="AlphaFoldDB" id="A0A7I8I7I6"/>
<dbReference type="Gene3D" id="2.40.160.10">
    <property type="entry name" value="Porin"/>
    <property type="match status" value="1"/>
</dbReference>
<evidence type="ECO:0000313" key="10">
    <source>
        <dbReference type="Proteomes" id="UP001189122"/>
    </source>
</evidence>
<dbReference type="GO" id="GO:0046930">
    <property type="term" value="C:pore complex"/>
    <property type="evidence" value="ECO:0007669"/>
    <property type="project" value="UniProtKB-KW"/>
</dbReference>
<proteinExistence type="inferred from homology"/>
<dbReference type="InterPro" id="IPR023614">
    <property type="entry name" value="Porin_dom_sf"/>
</dbReference>
<dbReference type="GO" id="GO:0015288">
    <property type="term" value="F:porin activity"/>
    <property type="evidence" value="ECO:0007669"/>
    <property type="project" value="UniProtKB-KW"/>
</dbReference>
<keyword evidence="5" id="KW-0812">Transmembrane</keyword>
<evidence type="ECO:0000256" key="7">
    <source>
        <dbReference type="ARBA" id="ARBA00023114"/>
    </source>
</evidence>
<keyword evidence="4" id="KW-1134">Transmembrane beta strand</keyword>
<dbReference type="GO" id="GO:0005741">
    <property type="term" value="C:mitochondrial outer membrane"/>
    <property type="evidence" value="ECO:0007669"/>
    <property type="project" value="InterPro"/>
</dbReference>
<dbReference type="Pfam" id="PF01459">
    <property type="entry name" value="Porin_3"/>
    <property type="match status" value="1"/>
</dbReference>
<keyword evidence="7" id="KW-0626">Porin</keyword>
<reference evidence="9 10" key="1">
    <citation type="submission" date="2019-12" db="EMBL/GenBank/DDBJ databases">
        <authorList>
            <person name="Scholz U."/>
            <person name="Mascher M."/>
            <person name="Fiebig A."/>
        </authorList>
    </citation>
    <scope>NUCLEOTIDE SEQUENCE</scope>
</reference>
<name>A0A7I8I7I6_SPIIN</name>
<organism evidence="9">
    <name type="scientific">Spirodela intermedia</name>
    <name type="common">Intermediate duckweed</name>
    <dbReference type="NCBI Taxonomy" id="51605"/>
    <lineage>
        <taxon>Eukaryota</taxon>
        <taxon>Viridiplantae</taxon>
        <taxon>Streptophyta</taxon>
        <taxon>Embryophyta</taxon>
        <taxon>Tracheophyta</taxon>
        <taxon>Spermatophyta</taxon>
        <taxon>Magnoliopsida</taxon>
        <taxon>Liliopsida</taxon>
        <taxon>Araceae</taxon>
        <taxon>Lemnoideae</taxon>
        <taxon>Spirodela</taxon>
    </lineage>
</organism>
<sequence>MGRWAVRISYDHHREFVVPVFEGIGRRRLNLLGKDYSYDQKITFSSRTENGVGLTTNAVKKGGLYIGDIASQYKYKNTTFDVKVDTESNVSSTVTLEEFLPFTKAVGTFKLPDYSSGKLEVQYFHDHASVAGAVALKHSPTVDLSATVGAHGIAFGAEAGFDTSSGAFTKYNAGLSLKKPDYIVSILLADKGDTLRASYVHHLDGKQKSAAVAEITRKFSTNENTLTVGSLYELDSLTSVKTKLNNGGKFGALLQHQLRPNNVLTISGEFDTKALDKKPRFGLALALKP</sequence>
<keyword evidence="10" id="KW-1185">Reference proteome</keyword>
<dbReference type="CDD" id="cd07306">
    <property type="entry name" value="Porin3_VDAC"/>
    <property type="match status" value="1"/>
</dbReference>
<dbReference type="Proteomes" id="UP001189122">
    <property type="component" value="Unassembled WGS sequence"/>
</dbReference>
<keyword evidence="6" id="KW-0406">Ion transport</keyword>
<dbReference type="InterPro" id="IPR027246">
    <property type="entry name" value="Porin_Euk/Tom40"/>
</dbReference>
<dbReference type="EMBL" id="LR743588">
    <property type="protein sequence ID" value="CAA2613740.1"/>
    <property type="molecule type" value="Genomic_DNA"/>
</dbReference>
<dbReference type="EMBL" id="CACRZD030000001">
    <property type="protein sequence ID" value="CAA6653555.1"/>
    <property type="molecule type" value="Genomic_DNA"/>
</dbReference>
<dbReference type="InterPro" id="IPR001925">
    <property type="entry name" value="Porin_Euk"/>
</dbReference>
<protein>
    <submittedName>
        <fullName evidence="9">Uncharacterized protein</fullName>
    </submittedName>
</protein>
<evidence type="ECO:0000256" key="2">
    <source>
        <dbReference type="ARBA" id="ARBA00009624"/>
    </source>
</evidence>
<dbReference type="PANTHER" id="PTHR11743">
    <property type="entry name" value="VOLTAGE-DEPENDENT ANION-SELECTIVE CHANNEL"/>
    <property type="match status" value="1"/>
</dbReference>
<comment type="subcellular location">
    <subcellularLocation>
        <location evidence="1">Membrane</location>
    </subcellularLocation>
</comment>
<gene>
    <name evidence="9" type="ORF">SI7747_01000145</name>
</gene>
<evidence type="ECO:0000256" key="8">
    <source>
        <dbReference type="ARBA" id="ARBA00023136"/>
    </source>
</evidence>
<keyword evidence="8" id="KW-0472">Membrane</keyword>
<evidence type="ECO:0000256" key="6">
    <source>
        <dbReference type="ARBA" id="ARBA00023065"/>
    </source>
</evidence>
<evidence type="ECO:0000256" key="4">
    <source>
        <dbReference type="ARBA" id="ARBA00022452"/>
    </source>
</evidence>
<accession>A0A7I8I7I6</accession>
<dbReference type="FunFam" id="2.40.160.10:FF:000003">
    <property type="entry name" value="Outer mitochondrial membrane protein porin"/>
    <property type="match status" value="1"/>
</dbReference>
<evidence type="ECO:0000256" key="1">
    <source>
        <dbReference type="ARBA" id="ARBA00004370"/>
    </source>
</evidence>